<comment type="caution">
    <text evidence="7">The sequence shown here is derived from an EMBL/GenBank/DDBJ whole genome shotgun (WGS) entry which is preliminary data.</text>
</comment>
<evidence type="ECO:0000313" key="8">
    <source>
        <dbReference type="Proteomes" id="UP001430172"/>
    </source>
</evidence>
<comment type="subcellular location">
    <subcellularLocation>
        <location evidence="1">Cell membrane</location>
        <topology evidence="1">Multi-pass membrane protein</topology>
    </subcellularLocation>
</comment>
<evidence type="ECO:0000256" key="1">
    <source>
        <dbReference type="ARBA" id="ARBA00004651"/>
    </source>
</evidence>
<keyword evidence="5" id="KW-1133">Transmembrane helix</keyword>
<evidence type="ECO:0000256" key="4">
    <source>
        <dbReference type="ARBA" id="ARBA00022692"/>
    </source>
</evidence>
<proteinExistence type="inferred from homology"/>
<evidence type="ECO:0000313" key="7">
    <source>
        <dbReference type="EMBL" id="MBM6400700.1"/>
    </source>
</evidence>
<dbReference type="PANTHER" id="PTHR33452">
    <property type="entry name" value="OXIDOREDUCTASE CATD-RELATED"/>
    <property type="match status" value="1"/>
</dbReference>
<dbReference type="Pfam" id="PF07681">
    <property type="entry name" value="DoxX"/>
    <property type="match status" value="1"/>
</dbReference>
<dbReference type="Proteomes" id="UP001430172">
    <property type="component" value="Unassembled WGS sequence"/>
</dbReference>
<dbReference type="InterPro" id="IPR032808">
    <property type="entry name" value="DoxX"/>
</dbReference>
<dbReference type="PANTHER" id="PTHR33452:SF1">
    <property type="entry name" value="INNER MEMBRANE PROTEIN YPHA-RELATED"/>
    <property type="match status" value="1"/>
</dbReference>
<dbReference type="RefSeq" id="WP_204131168.1">
    <property type="nucleotide sequence ID" value="NZ_JAFDVD010000009.1"/>
</dbReference>
<keyword evidence="3" id="KW-1003">Cell membrane</keyword>
<organism evidence="7 8">
    <name type="scientific">Phycicoccus sonneratiae</name>
    <dbReference type="NCBI Taxonomy" id="2807628"/>
    <lineage>
        <taxon>Bacteria</taxon>
        <taxon>Bacillati</taxon>
        <taxon>Actinomycetota</taxon>
        <taxon>Actinomycetes</taxon>
        <taxon>Micrococcales</taxon>
        <taxon>Intrasporangiaceae</taxon>
        <taxon>Phycicoccus</taxon>
    </lineage>
</organism>
<evidence type="ECO:0000256" key="5">
    <source>
        <dbReference type="ARBA" id="ARBA00022989"/>
    </source>
</evidence>
<evidence type="ECO:0000256" key="6">
    <source>
        <dbReference type="ARBA" id="ARBA00023136"/>
    </source>
</evidence>
<protein>
    <submittedName>
        <fullName evidence="7">DoxX family protein</fullName>
    </submittedName>
</protein>
<dbReference type="InterPro" id="IPR051907">
    <property type="entry name" value="DoxX-like_oxidoreductase"/>
</dbReference>
<name>A0ABS2CLD2_9MICO</name>
<dbReference type="EMBL" id="JAFDVD010000009">
    <property type="protein sequence ID" value="MBM6400700.1"/>
    <property type="molecule type" value="Genomic_DNA"/>
</dbReference>
<sequence length="180" mass="19267">MSVVRRIARPLLASMFVVGGVDQLKHPSAKSATARPVVAKVAPLLGLPDDTELLVRANGVAMVGAGALLALGRFPRLSATVLAATLVPTTVAAHQYWREEDETVRAQQRTHFYKNLGLLGGLLLAAVDTEGRPGLAYRAHLASESVQRAARTTRREARHVVHEAATEARLKAAQAQHAFS</sequence>
<keyword evidence="6" id="KW-0472">Membrane</keyword>
<evidence type="ECO:0000256" key="2">
    <source>
        <dbReference type="ARBA" id="ARBA00006679"/>
    </source>
</evidence>
<evidence type="ECO:0000256" key="3">
    <source>
        <dbReference type="ARBA" id="ARBA00022475"/>
    </source>
</evidence>
<accession>A0ABS2CLD2</accession>
<keyword evidence="4" id="KW-0812">Transmembrane</keyword>
<reference evidence="7" key="1">
    <citation type="submission" date="2021-02" db="EMBL/GenBank/DDBJ databases">
        <title>Phycicoccus sp. MQZ13P-5T, whole genome shotgun sequence.</title>
        <authorList>
            <person name="Tuo L."/>
        </authorList>
    </citation>
    <scope>NUCLEOTIDE SEQUENCE</scope>
    <source>
        <strain evidence="7">MQZ13P-5</strain>
    </source>
</reference>
<keyword evidence="8" id="KW-1185">Reference proteome</keyword>
<comment type="similarity">
    <text evidence="2">Belongs to the DoxX family.</text>
</comment>
<gene>
    <name evidence="7" type="ORF">JQN70_09915</name>
</gene>